<evidence type="ECO:0000313" key="5">
    <source>
        <dbReference type="Proteomes" id="UP001165063"/>
    </source>
</evidence>
<evidence type="ECO:0000256" key="2">
    <source>
        <dbReference type="SAM" id="MobiDB-lite"/>
    </source>
</evidence>
<reference evidence="4" key="1">
    <citation type="submission" date="2023-04" db="EMBL/GenBank/DDBJ databases">
        <title>Ambrosiozyma monospora NBRC 1965.</title>
        <authorList>
            <person name="Ichikawa N."/>
            <person name="Sato H."/>
            <person name="Tonouchi N."/>
        </authorList>
    </citation>
    <scope>NUCLEOTIDE SEQUENCE</scope>
    <source>
        <strain evidence="4">NBRC 1965</strain>
    </source>
</reference>
<feature type="compositionally biased region" description="Basic and acidic residues" evidence="2">
    <location>
        <begin position="597"/>
        <end position="619"/>
    </location>
</feature>
<dbReference type="InterPro" id="IPR013087">
    <property type="entry name" value="Znf_C2H2_type"/>
</dbReference>
<accession>A0A9W7DFP7</accession>
<protein>
    <submittedName>
        <fullName evidence="4">Unnamed protein product</fullName>
    </submittedName>
</protein>
<proteinExistence type="predicted"/>
<dbReference type="Proteomes" id="UP001165063">
    <property type="component" value="Unassembled WGS sequence"/>
</dbReference>
<feature type="coiled-coil region" evidence="1">
    <location>
        <begin position="562"/>
        <end position="589"/>
    </location>
</feature>
<comment type="caution">
    <text evidence="4">The sequence shown here is derived from an EMBL/GenBank/DDBJ whole genome shotgun (WGS) entry which is preliminary data.</text>
</comment>
<feature type="compositionally biased region" description="Acidic residues" evidence="2">
    <location>
        <begin position="213"/>
        <end position="239"/>
    </location>
</feature>
<feature type="compositionally biased region" description="Acidic residues" evidence="2">
    <location>
        <begin position="247"/>
        <end position="256"/>
    </location>
</feature>
<feature type="region of interest" description="Disordered" evidence="2">
    <location>
        <begin position="1"/>
        <end position="21"/>
    </location>
</feature>
<dbReference type="AlphaFoldDB" id="A0A9W7DFP7"/>
<gene>
    <name evidence="4" type="ORF">Amon01_000336600</name>
</gene>
<name>A0A9W7DFP7_AMBMO</name>
<keyword evidence="1" id="KW-0175">Coiled coil</keyword>
<sequence length="665" mass="74603">MGPKKFNNSKKWGASAPPPPPPIVKDLVSEINFKCIDCPVKFQSCNDIRQHIDEMKQDAAEAESGKHLRIEGPNMGAIACEKCHCSEIHQLHAMTVGGTMLFMYCSDCLDEAKEDYDEGDLQIVSFDDAENENGDLFYLRCQEFHFFREMACVRCTSTWMMNACAGSVLCDKCIKNDTSLVDEPRVSDSDDGFLASLFQDPSFGEFTAHSGDDQDEEEENESERDDTEEEIKEEVDPENEYVKETQEEQEEEYEEAAEIFQDQEVYPEHIQEEDMDDVYNQEEEHQEGYPQEEEHEEVCTPAPEEVEEKPKVKKQPSPKQDSYPTPVSSPEPPVAQPATTKPITKATKTVKKTIKKTATTTTVTKKPRSTSPIDPETAKISQDLVSDIHFQCTDCGFDLKTQKDVKFHSLNFDHSRIEGPNIGLVFCSKCQCGNVKVMNVVEVNGQKFLIYCDDCLETAKNTNELGDGQGSFSSVSFNDGEQFLLRLRQVFYMKGLFCSQCGSAWKLGACFDDEDGPLLCGRCCNSGVEEEDKSVVDAVPDSDPLFLGTVLKDPSLFADAGEIDVQQVLEEVEVEVEEQEAEVKDIAVAEDAADVEEVAKHHDVKSKKEQPQAGKEQKQKPVSGTLPVRVEGPTEYKTYDEYRAAKKAKELSEKRHNPKGESRPD</sequence>
<organism evidence="4 5">
    <name type="scientific">Ambrosiozyma monospora</name>
    <name type="common">Yeast</name>
    <name type="synonym">Endomycopsis monosporus</name>
    <dbReference type="NCBI Taxonomy" id="43982"/>
    <lineage>
        <taxon>Eukaryota</taxon>
        <taxon>Fungi</taxon>
        <taxon>Dikarya</taxon>
        <taxon>Ascomycota</taxon>
        <taxon>Saccharomycotina</taxon>
        <taxon>Pichiomycetes</taxon>
        <taxon>Pichiales</taxon>
        <taxon>Pichiaceae</taxon>
        <taxon>Ambrosiozyma</taxon>
    </lineage>
</organism>
<evidence type="ECO:0000256" key="1">
    <source>
        <dbReference type="SAM" id="Coils"/>
    </source>
</evidence>
<feature type="compositionally biased region" description="Basic and acidic residues" evidence="2">
    <location>
        <begin position="632"/>
        <end position="665"/>
    </location>
</feature>
<feature type="region of interest" description="Disordered" evidence="2">
    <location>
        <begin position="596"/>
        <end position="665"/>
    </location>
</feature>
<feature type="region of interest" description="Disordered" evidence="2">
    <location>
        <begin position="281"/>
        <end position="352"/>
    </location>
</feature>
<dbReference type="PROSITE" id="PS00028">
    <property type="entry name" value="ZINC_FINGER_C2H2_1"/>
    <property type="match status" value="1"/>
</dbReference>
<evidence type="ECO:0000313" key="4">
    <source>
        <dbReference type="EMBL" id="GMG26977.1"/>
    </source>
</evidence>
<evidence type="ECO:0000259" key="3">
    <source>
        <dbReference type="PROSITE" id="PS00028"/>
    </source>
</evidence>
<feature type="domain" description="C2H2-type" evidence="3">
    <location>
        <begin position="392"/>
        <end position="414"/>
    </location>
</feature>
<keyword evidence="5" id="KW-1185">Reference proteome</keyword>
<feature type="region of interest" description="Disordered" evidence="2">
    <location>
        <begin position="204"/>
        <end position="256"/>
    </location>
</feature>
<dbReference type="EMBL" id="BSXU01001395">
    <property type="protein sequence ID" value="GMG26977.1"/>
    <property type="molecule type" value="Genomic_DNA"/>
</dbReference>